<dbReference type="OrthoDB" id="2161780at2759"/>
<dbReference type="Gene3D" id="3.40.640.10">
    <property type="entry name" value="Type I PLP-dependent aspartate aminotransferase-like (Major domain)"/>
    <property type="match status" value="1"/>
</dbReference>
<evidence type="ECO:0000256" key="1">
    <source>
        <dbReference type="ARBA" id="ARBA00001933"/>
    </source>
</evidence>
<evidence type="ECO:0000256" key="2">
    <source>
        <dbReference type="ARBA" id="ARBA00022898"/>
    </source>
</evidence>
<evidence type="ECO:0000259" key="5">
    <source>
        <dbReference type="Pfam" id="PF21391"/>
    </source>
</evidence>
<dbReference type="PANTHER" id="PTHR42735:SF4">
    <property type="entry name" value="PYRIDOXAL PHOSPHATE-DEPENDENT DECARBOXYLASE FAMILY PROTEIN"/>
    <property type="match status" value="1"/>
</dbReference>
<dbReference type="GO" id="GO:0016740">
    <property type="term" value="F:transferase activity"/>
    <property type="evidence" value="ECO:0007669"/>
    <property type="project" value="UniProtKB-KW"/>
</dbReference>
<dbReference type="SUPFAM" id="SSF53383">
    <property type="entry name" value="PLP-dependent transferases"/>
    <property type="match status" value="1"/>
</dbReference>
<dbReference type="AlphaFoldDB" id="A0A5J5EKP3"/>
<gene>
    <name evidence="6" type="ORF">FN846DRAFT_996356</name>
</gene>
<dbReference type="GO" id="GO:0019752">
    <property type="term" value="P:carboxylic acid metabolic process"/>
    <property type="evidence" value="ECO:0007669"/>
    <property type="project" value="InterPro"/>
</dbReference>
<protein>
    <submittedName>
        <fullName evidence="6">Pyridoxal phosphate-dependent transferase</fullName>
    </submittedName>
</protein>
<dbReference type="PANTHER" id="PTHR42735">
    <property type="match status" value="1"/>
</dbReference>
<keyword evidence="7" id="KW-1185">Reference proteome</keyword>
<reference evidence="6 7" key="1">
    <citation type="submission" date="2019-09" db="EMBL/GenBank/DDBJ databases">
        <title>Draft genome of the ectomycorrhizal ascomycete Sphaerosporella brunnea.</title>
        <authorList>
            <consortium name="DOE Joint Genome Institute"/>
            <person name="Benucci G.M."/>
            <person name="Marozzi G."/>
            <person name="Antonielli L."/>
            <person name="Sanchez S."/>
            <person name="Marco P."/>
            <person name="Wang X."/>
            <person name="Falini L.B."/>
            <person name="Barry K."/>
            <person name="Haridas S."/>
            <person name="Lipzen A."/>
            <person name="Labutti K."/>
            <person name="Grigoriev I.V."/>
            <person name="Murat C."/>
            <person name="Martin F."/>
            <person name="Albertini E."/>
            <person name="Donnini D."/>
            <person name="Bonito G."/>
        </authorList>
    </citation>
    <scope>NUCLEOTIDE SEQUENCE [LARGE SCALE GENOMIC DNA]</scope>
    <source>
        <strain evidence="6 7">Sb_GMNB300</strain>
    </source>
</reference>
<keyword evidence="6" id="KW-0808">Transferase</keyword>
<organism evidence="6 7">
    <name type="scientific">Sphaerosporella brunnea</name>
    <dbReference type="NCBI Taxonomy" id="1250544"/>
    <lineage>
        <taxon>Eukaryota</taxon>
        <taxon>Fungi</taxon>
        <taxon>Dikarya</taxon>
        <taxon>Ascomycota</taxon>
        <taxon>Pezizomycotina</taxon>
        <taxon>Pezizomycetes</taxon>
        <taxon>Pezizales</taxon>
        <taxon>Pyronemataceae</taxon>
        <taxon>Sphaerosporella</taxon>
    </lineage>
</organism>
<evidence type="ECO:0000256" key="4">
    <source>
        <dbReference type="PIRSR" id="PIRSR602129-50"/>
    </source>
</evidence>
<comment type="caution">
    <text evidence="6">The sequence shown here is derived from an EMBL/GenBank/DDBJ whole genome shotgun (WGS) entry which is preliminary data.</text>
</comment>
<dbReference type="Pfam" id="PF00282">
    <property type="entry name" value="Pyridoxal_deC"/>
    <property type="match status" value="1"/>
</dbReference>
<proteinExistence type="predicted"/>
<feature type="domain" description="L-tyrosine decarboxylase C-terminal" evidence="5">
    <location>
        <begin position="640"/>
        <end position="742"/>
    </location>
</feature>
<dbReference type="InterPro" id="IPR002129">
    <property type="entry name" value="PyrdxlP-dep_de-COase"/>
</dbReference>
<sequence>MAADSDDDIDWAKIEQENKDRHAGITPYFLGIRSLGPAAENSELFKRFIVQILDKHKAVRTNGAGGNTSEIFISKAVKKNQEFKKSKKKLKKFLSLVNDKLLMKYSVPFWSPRYSAHMLMDTSMPAILGYFSTMLFNPNNVSVEASPITTVFELEAGRQLCKLMGFRLEPGTKVHGFDEEPEKGPAEEPAWTMEENKIVSWGHITSGGTVANTEALWAARNLKFYPLSLKDAMGEGEGLEFLKNDFRISTCQGEEKLFLDLTAWEILNLKIDDILEIPDRLYKEYGISPGYLQGIMEKHGVQTVGKEKLEKDHSVNPMKVIVSATNHYSWPKACALTGIGRQNMIPVKVNNAAQIDTAALRRTLVDDCVANNQAVYAVIAIVGSTEEGAVDDVAQIVAMRDELAESHGLYFVVHVDAAWGGYFASLVQPEPELEEDLGMEMGDPQLVLSSLGLRESVNRSYLAIGKCDSVTIDPHKSGYVPYPAGALCYRNGKMRYLLTWSSPYISRDNEPESIGIYGVEGSKPGAAAVAVWLSNSVIGLTENGYGALLGEALFSSSMFSAYWAAMPMELNGTSFAHEFKVVPFNMLPCEPCTTERLEEEKSFIRTRILGKSNETILRDAQALEKLRGLGSDLVINCFAVNFKIQGDWNTDVEVANRLNKRIVKRMSSVYPKHDPKKIEFFLTSTEFHQSVYGECAGKFKERLGLAGETDLFVLRNVVMSPFPTGGGFIKTLAGTFSKIVQEEIVNCLPVSDPNLRKKHRFLIQGKKERVYLAYLPSFYKANSCFQRVQSATLDEEDYTIYCNARGEDETAPFCIETTNEQLLSELEPTFSAKLFKIGAAEGDHVVITVNNVETITHRPLRAAARRREYPTFMLFYLYGSTNPGDQHISHILLKAPNTMLCAEKVTVTLDGGSQLEEISEFLNSGCTARTTLPERACQPFDDSNDYFINMLAVDTEMPIEIFETSVDANSATADPVNRGKMVAHPAMSKWINVTRADMEQKITGPVYRDSKKVNDDGISGQRWNGTEWGPSGHIWNGEGWVEAPVKGPGGLLAEWLEELGELGQET</sequence>
<comment type="cofactor">
    <cofactor evidence="1 4">
        <name>pyridoxal 5'-phosphate</name>
        <dbReference type="ChEBI" id="CHEBI:597326"/>
    </cofactor>
</comment>
<accession>A0A5J5EKP3</accession>
<evidence type="ECO:0000313" key="7">
    <source>
        <dbReference type="Proteomes" id="UP000326924"/>
    </source>
</evidence>
<feature type="modified residue" description="N6-(pyridoxal phosphate)lysine" evidence="4">
    <location>
        <position position="476"/>
    </location>
</feature>
<dbReference type="GO" id="GO:0030170">
    <property type="term" value="F:pyridoxal phosphate binding"/>
    <property type="evidence" value="ECO:0007669"/>
    <property type="project" value="InterPro"/>
</dbReference>
<dbReference type="InterPro" id="IPR049373">
    <property type="entry name" value="TyrDC_C"/>
</dbReference>
<keyword evidence="2 4" id="KW-0663">Pyridoxal phosphate</keyword>
<evidence type="ECO:0000256" key="3">
    <source>
        <dbReference type="ARBA" id="ARBA00023239"/>
    </source>
</evidence>
<keyword evidence="3" id="KW-0456">Lyase</keyword>
<dbReference type="GO" id="GO:0016830">
    <property type="term" value="F:carbon-carbon lyase activity"/>
    <property type="evidence" value="ECO:0007669"/>
    <property type="project" value="InterPro"/>
</dbReference>
<dbReference type="EMBL" id="VXIS01000257">
    <property type="protein sequence ID" value="KAA8895556.1"/>
    <property type="molecule type" value="Genomic_DNA"/>
</dbReference>
<dbReference type="Proteomes" id="UP000326924">
    <property type="component" value="Unassembled WGS sequence"/>
</dbReference>
<dbReference type="InterPro" id="IPR015421">
    <property type="entry name" value="PyrdxlP-dep_Trfase_major"/>
</dbReference>
<dbReference type="InterPro" id="IPR015424">
    <property type="entry name" value="PyrdxlP-dep_Trfase"/>
</dbReference>
<dbReference type="Pfam" id="PF21391">
    <property type="entry name" value="tyr_de_CO2_C"/>
    <property type="match status" value="1"/>
</dbReference>
<name>A0A5J5EKP3_9PEZI</name>
<dbReference type="InterPro" id="IPR050477">
    <property type="entry name" value="GrpII_AminoAcid_Decarb"/>
</dbReference>
<dbReference type="InParanoid" id="A0A5J5EKP3"/>
<evidence type="ECO:0000313" key="6">
    <source>
        <dbReference type="EMBL" id="KAA8895556.1"/>
    </source>
</evidence>